<dbReference type="PANTHER" id="PTHR31928">
    <property type="entry name" value="EXPRESSED PROTEIN"/>
    <property type="match status" value="1"/>
</dbReference>
<evidence type="ECO:0008006" key="6">
    <source>
        <dbReference type="Google" id="ProtNLM"/>
    </source>
</evidence>
<dbReference type="GO" id="GO:0048759">
    <property type="term" value="P:xylem vessel member cell differentiation"/>
    <property type="evidence" value="ECO:0007669"/>
    <property type="project" value="EnsemblPlants"/>
</dbReference>
<feature type="region of interest" description="Disordered" evidence="1">
    <location>
        <begin position="135"/>
        <end position="182"/>
    </location>
</feature>
<sequence>MANLVPGVLLKLLQHMNTDVKIAGEHRSVLLQVIGIVPALAGGELWPNQGFYLKVSDSSHATYVSLPDEQDDLILSDKLQLGQFMYVERLESASPVPILRGVKPVAGRHPCIGTPEDLVATHSLCFLNPSGSATGLGSEKNSSKAGMENGAGQKNKERPSSPGNKITINQSGSAKINPNCGSVNSKDELAKVKSFDRSRSLSLKAGVRKDRENSSVSIGNGARLTSSKKPNGLNSRSIPSSPTSCFSLPTSFEKFSAGVKEQGKLRLDSEKRSEKFRQGLIEKAVSVLKASTVGKRVSTGNSSGSLVPALDLGGKVLRRSWEGTLDLKRENIAAKNRENMAAKTIKRDPNHDTRSASVPRKKAVGNDKPTATEENKVQAPLKKGNVEAPSNTINVSNRKKPSVGRKPSGDISNNGIPSNLVNVANNKRLTDSNISWASLPSGLAKLGKEVVRHRDEALVAAVEALQEASAQESLIRCLSVYAELNLSAKEEDPQPSVEQFLALHADLNRATMVAESLQKANSPSSPGLHEAEVPVGPTEDELKLSAEKRKHAMSWAQAALASDLSPFSLFKQQNPTKAHAHVQVQTRVQPLVVLEDPSRTLSQGTRAKSRPVLIGPTKNPPQKGTTAPPPQPEWARGLGGLEEAVGLAKSLRAQSQSWFLCFLERFLDAGSIGGPLNGREADPTDSTRVAAMLSQLKRVNDWLDEVGLGDGLTDRLDGLRKKIYDYLLIHVELASVALGNNQTGTDRAVDSKPAR</sequence>
<dbReference type="InterPro" id="IPR048297">
    <property type="entry name" value="DUF936_dom_pln"/>
</dbReference>
<name>U5DIB1_AMBTC</name>
<feature type="domain" description="DUF6857" evidence="3">
    <location>
        <begin position="424"/>
        <end position="737"/>
    </location>
</feature>
<accession>U5DIB1</accession>
<gene>
    <name evidence="4" type="ORF">AMTR_s00066p00185630</name>
</gene>
<dbReference type="PANTHER" id="PTHR31928:SF4">
    <property type="entry name" value="OS08G0541500 PROTEIN"/>
    <property type="match status" value="1"/>
</dbReference>
<dbReference type="EMBL" id="KI392060">
    <property type="protein sequence ID" value="ERN20318.1"/>
    <property type="molecule type" value="Genomic_DNA"/>
</dbReference>
<feature type="region of interest" description="Disordered" evidence="1">
    <location>
        <begin position="338"/>
        <end position="415"/>
    </location>
</feature>
<dbReference type="GO" id="GO:0005874">
    <property type="term" value="C:microtubule"/>
    <property type="evidence" value="ECO:0007669"/>
    <property type="project" value="EnsemblPlants"/>
</dbReference>
<dbReference type="Proteomes" id="UP000017836">
    <property type="component" value="Unassembled WGS sequence"/>
</dbReference>
<evidence type="ECO:0000259" key="2">
    <source>
        <dbReference type="Pfam" id="PF06075"/>
    </source>
</evidence>
<dbReference type="eggNOG" id="ENOG502QV4V">
    <property type="taxonomic scope" value="Eukaryota"/>
</dbReference>
<feature type="compositionally biased region" description="Polar residues" evidence="1">
    <location>
        <begin position="214"/>
        <end position="241"/>
    </location>
</feature>
<dbReference type="InterPro" id="IPR049172">
    <property type="entry name" value="DUF6857_pln"/>
</dbReference>
<dbReference type="OrthoDB" id="1908057at2759"/>
<feature type="compositionally biased region" description="Basic and acidic residues" evidence="1">
    <location>
        <begin position="338"/>
        <end position="354"/>
    </location>
</feature>
<dbReference type="KEGG" id="atr:18448728"/>
<feature type="domain" description="DUF936" evidence="2">
    <location>
        <begin position="4"/>
        <end position="120"/>
    </location>
</feature>
<feature type="region of interest" description="Disordered" evidence="1">
    <location>
        <begin position="599"/>
        <end position="633"/>
    </location>
</feature>
<feature type="region of interest" description="Disordered" evidence="1">
    <location>
        <begin position="206"/>
        <end position="241"/>
    </location>
</feature>
<organism evidence="4 5">
    <name type="scientific">Amborella trichopoda</name>
    <dbReference type="NCBI Taxonomy" id="13333"/>
    <lineage>
        <taxon>Eukaryota</taxon>
        <taxon>Viridiplantae</taxon>
        <taxon>Streptophyta</taxon>
        <taxon>Embryophyta</taxon>
        <taxon>Tracheophyta</taxon>
        <taxon>Spermatophyta</taxon>
        <taxon>Magnoliopsida</taxon>
        <taxon>Amborellales</taxon>
        <taxon>Amborellaceae</taxon>
        <taxon>Amborella</taxon>
    </lineage>
</organism>
<dbReference type="GO" id="GO:0000226">
    <property type="term" value="P:microtubule cytoskeleton organization"/>
    <property type="evidence" value="ECO:0007669"/>
    <property type="project" value="EnsemblPlants"/>
</dbReference>
<protein>
    <recommendedName>
        <fullName evidence="6">DUF936 domain-containing protein</fullName>
    </recommendedName>
</protein>
<dbReference type="OMA" id="FANGVKH"/>
<evidence type="ECO:0000313" key="5">
    <source>
        <dbReference type="Proteomes" id="UP000017836"/>
    </source>
</evidence>
<feature type="compositionally biased region" description="Polar residues" evidence="1">
    <location>
        <begin position="135"/>
        <end position="144"/>
    </location>
</feature>
<keyword evidence="5" id="KW-1185">Reference proteome</keyword>
<reference evidence="5" key="1">
    <citation type="journal article" date="2013" name="Science">
        <title>The Amborella genome and the evolution of flowering plants.</title>
        <authorList>
            <consortium name="Amborella Genome Project"/>
        </authorList>
    </citation>
    <scope>NUCLEOTIDE SEQUENCE [LARGE SCALE GENOMIC DNA]</scope>
</reference>
<dbReference type="Pfam" id="PF21647">
    <property type="entry name" value="DUF6857"/>
    <property type="match status" value="1"/>
</dbReference>
<dbReference type="Gramene" id="ERN20318">
    <property type="protein sequence ID" value="ERN20318"/>
    <property type="gene ID" value="AMTR_s00066p00185630"/>
</dbReference>
<evidence type="ECO:0000313" key="4">
    <source>
        <dbReference type="EMBL" id="ERN20318.1"/>
    </source>
</evidence>
<dbReference type="Pfam" id="PF06075">
    <property type="entry name" value="DUF936"/>
    <property type="match status" value="1"/>
</dbReference>
<dbReference type="InterPro" id="IPR010341">
    <property type="entry name" value="DUF936_pln"/>
</dbReference>
<dbReference type="AlphaFoldDB" id="U5DIB1"/>
<dbReference type="HOGENOM" id="CLU_009340_3_0_1"/>
<dbReference type="GO" id="GO:0008017">
    <property type="term" value="F:microtubule binding"/>
    <property type="evidence" value="ECO:0007669"/>
    <property type="project" value="EnsemblPlants"/>
</dbReference>
<evidence type="ECO:0000256" key="1">
    <source>
        <dbReference type="SAM" id="MobiDB-lite"/>
    </source>
</evidence>
<proteinExistence type="predicted"/>
<feature type="compositionally biased region" description="Polar residues" evidence="1">
    <location>
        <begin position="161"/>
        <end position="182"/>
    </location>
</feature>
<evidence type="ECO:0000259" key="3">
    <source>
        <dbReference type="Pfam" id="PF21647"/>
    </source>
</evidence>